<evidence type="ECO:0000313" key="2">
    <source>
        <dbReference type="Proteomes" id="UP000799302"/>
    </source>
</evidence>
<name>A0A6A6UCU8_9PEZI</name>
<dbReference type="CDD" id="cd02440">
    <property type="entry name" value="AdoMet_MTases"/>
    <property type="match status" value="1"/>
</dbReference>
<dbReference type="AlphaFoldDB" id="A0A6A6UCU8"/>
<dbReference type="SUPFAM" id="SSF53335">
    <property type="entry name" value="S-adenosyl-L-methionine-dependent methyltransferases"/>
    <property type="match status" value="1"/>
</dbReference>
<dbReference type="OrthoDB" id="417697at2759"/>
<dbReference type="Pfam" id="PF13489">
    <property type="entry name" value="Methyltransf_23"/>
    <property type="match status" value="1"/>
</dbReference>
<dbReference type="Proteomes" id="UP000799302">
    <property type="component" value="Unassembled WGS sequence"/>
</dbReference>
<dbReference type="InterPro" id="IPR029063">
    <property type="entry name" value="SAM-dependent_MTases_sf"/>
</dbReference>
<dbReference type="EMBL" id="MU004235">
    <property type="protein sequence ID" value="KAF2669193.1"/>
    <property type="molecule type" value="Genomic_DNA"/>
</dbReference>
<sequence length="279" mass="31551">MTAHNPIYLLNSGKFGQESNRLNIQHDLFLELTSTLLPVHIAEELPDEPRIADVATGTGIWMKAVNKSLQSSGKSSVLLDGFDMDTTKFPSPSTLDHNIRFFEKNCLEPFAEEFLGKYDAVHVRLLMYSLKEEDWAPAVRNLTTLLKPRGWLFWEETGYPSWISIPPSDAMHKLLQKDVEWARQKGRCLRSPHNLPAHFQEAGLQHCDWKDYSTFEKPELSQAASDAIARVLLQAVLGIAEQGGMEGLRTEDDAQRLANAVFDDVARGHEIGFSMRWNS</sequence>
<organism evidence="1 2">
    <name type="scientific">Microthyrium microscopicum</name>
    <dbReference type="NCBI Taxonomy" id="703497"/>
    <lineage>
        <taxon>Eukaryota</taxon>
        <taxon>Fungi</taxon>
        <taxon>Dikarya</taxon>
        <taxon>Ascomycota</taxon>
        <taxon>Pezizomycotina</taxon>
        <taxon>Dothideomycetes</taxon>
        <taxon>Dothideomycetes incertae sedis</taxon>
        <taxon>Microthyriales</taxon>
        <taxon>Microthyriaceae</taxon>
        <taxon>Microthyrium</taxon>
    </lineage>
</organism>
<gene>
    <name evidence="1" type="ORF">BT63DRAFT_455169</name>
</gene>
<reference evidence="1" key="1">
    <citation type="journal article" date="2020" name="Stud. Mycol.">
        <title>101 Dothideomycetes genomes: a test case for predicting lifestyles and emergence of pathogens.</title>
        <authorList>
            <person name="Haridas S."/>
            <person name="Albert R."/>
            <person name="Binder M."/>
            <person name="Bloem J."/>
            <person name="Labutti K."/>
            <person name="Salamov A."/>
            <person name="Andreopoulos B."/>
            <person name="Baker S."/>
            <person name="Barry K."/>
            <person name="Bills G."/>
            <person name="Bluhm B."/>
            <person name="Cannon C."/>
            <person name="Castanera R."/>
            <person name="Culley D."/>
            <person name="Daum C."/>
            <person name="Ezra D."/>
            <person name="Gonzalez J."/>
            <person name="Henrissat B."/>
            <person name="Kuo A."/>
            <person name="Liang C."/>
            <person name="Lipzen A."/>
            <person name="Lutzoni F."/>
            <person name="Magnuson J."/>
            <person name="Mondo S."/>
            <person name="Nolan M."/>
            <person name="Ohm R."/>
            <person name="Pangilinan J."/>
            <person name="Park H.-J."/>
            <person name="Ramirez L."/>
            <person name="Alfaro M."/>
            <person name="Sun H."/>
            <person name="Tritt A."/>
            <person name="Yoshinaga Y."/>
            <person name="Zwiers L.-H."/>
            <person name="Turgeon B."/>
            <person name="Goodwin S."/>
            <person name="Spatafora J."/>
            <person name="Crous P."/>
            <person name="Grigoriev I."/>
        </authorList>
    </citation>
    <scope>NUCLEOTIDE SEQUENCE</scope>
    <source>
        <strain evidence="1">CBS 115976</strain>
    </source>
</reference>
<protein>
    <recommendedName>
        <fullName evidence="3">Methyltransferase domain-containing protein</fullName>
    </recommendedName>
</protein>
<dbReference type="Gene3D" id="3.40.50.150">
    <property type="entry name" value="Vaccinia Virus protein VP39"/>
    <property type="match status" value="1"/>
</dbReference>
<evidence type="ECO:0000313" key="1">
    <source>
        <dbReference type="EMBL" id="KAF2669193.1"/>
    </source>
</evidence>
<proteinExistence type="predicted"/>
<keyword evidence="2" id="KW-1185">Reference proteome</keyword>
<accession>A0A6A6UCU8</accession>
<evidence type="ECO:0008006" key="3">
    <source>
        <dbReference type="Google" id="ProtNLM"/>
    </source>
</evidence>